<dbReference type="InterPro" id="IPR002110">
    <property type="entry name" value="Ankyrin_rpt"/>
</dbReference>
<evidence type="ECO:0000313" key="4">
    <source>
        <dbReference type="Proteomes" id="UP000504603"/>
    </source>
</evidence>
<evidence type="ECO:0000313" key="5">
    <source>
        <dbReference type="RefSeq" id="XP_022145905.1"/>
    </source>
</evidence>
<dbReference type="PANTHER" id="PTHR24177:SF103">
    <property type="entry name" value="PGG DOMAIN-CONTAINING PROTEIN"/>
    <property type="match status" value="1"/>
</dbReference>
<dbReference type="AlphaFoldDB" id="A0A6J1CVT6"/>
<dbReference type="GeneID" id="111015253"/>
<dbReference type="SUPFAM" id="SSF48403">
    <property type="entry name" value="Ankyrin repeat"/>
    <property type="match status" value="2"/>
</dbReference>
<dbReference type="Proteomes" id="UP000504603">
    <property type="component" value="Unplaced"/>
</dbReference>
<feature type="repeat" description="ANK" evidence="1">
    <location>
        <begin position="52"/>
        <end position="88"/>
    </location>
</feature>
<sequence>MDSSRTDDERRDMELESLKKYLFRNAMKGKWEEVVEKYCTDERAHDAKITKGGDTALHVAVSDDQEAVVEGLVKVIISSGAGEKVLEMKNDRSLTPLHIAATLGNVKMCYDIASVEPSLVNIRNDDGETPLFMAALHGNKDAFLCLHSLCAAADEACFNCRRSKDGETVLHCAIMGDFFDLAFHIIKLYKELVNSVNVYGLTPLHLLATKPSAFPSGSQLGRWKMIVYHCMFVDELKAEPNSFRRALSKRPHSPPPQKCYPHNYNTCVNFLYLLRKAIQVVIAVWTTNKKLPNNNKATDNGTDAENPAHPQPKGHDSVVIHQGTEFLPENYATCFNFVKLVSKAVLVILGQGFRGIRKIKSKKEKHVWSVQVMEELLECAWMYEYDDNGGVPVTTAAESTSKDHDEITQPYSLIHGGVAFVDHNISDSNQQHHNINNTRERKEDGINLDEDEGATKILIASNYSVGDKILKYFPMSIQDIHGNNNVVLLATDKTKEYNSRLRETPILLAAKNGVVEMVEKILQLFPVAIHDLNADGKNIVLLAVENRQPHVYQLLHKCKIIKESVFRKVDCGGNSALHLAAKLGDHKPWLIPGAALQLQWELKWYRFVKDSMPLNFFPRYNKDGKTPRVMFTDTHKELVKGGGEWLTNTSESCSLVAALIATVAFATTATVPGGNDQIKGTPLLPARVPDICDRVAGCAVLLGDVFGDVSVDLDLQVPRKGLWRESPDQASGGVVDAIRVHHDDVGFVLRWAFLRAGGKASIRRIPSVRRHLPPDFLVCHCSISSLHGSSLGYSQKGSSEKLFSRPPILEKHLPLDS</sequence>
<evidence type="ECO:0000256" key="2">
    <source>
        <dbReference type="SAM" id="MobiDB-lite"/>
    </source>
</evidence>
<dbReference type="PANTHER" id="PTHR24177">
    <property type="entry name" value="CASKIN"/>
    <property type="match status" value="1"/>
</dbReference>
<accession>A0A6J1CVT6</accession>
<dbReference type="SMART" id="SM00248">
    <property type="entry name" value="ANK"/>
    <property type="match status" value="6"/>
</dbReference>
<organism evidence="4 5">
    <name type="scientific">Momordica charantia</name>
    <name type="common">Bitter gourd</name>
    <name type="synonym">Balsam pear</name>
    <dbReference type="NCBI Taxonomy" id="3673"/>
    <lineage>
        <taxon>Eukaryota</taxon>
        <taxon>Viridiplantae</taxon>
        <taxon>Streptophyta</taxon>
        <taxon>Embryophyta</taxon>
        <taxon>Tracheophyta</taxon>
        <taxon>Spermatophyta</taxon>
        <taxon>Magnoliopsida</taxon>
        <taxon>eudicotyledons</taxon>
        <taxon>Gunneridae</taxon>
        <taxon>Pentapetalae</taxon>
        <taxon>rosids</taxon>
        <taxon>fabids</taxon>
        <taxon>Cucurbitales</taxon>
        <taxon>Cucurbitaceae</taxon>
        <taxon>Momordiceae</taxon>
        <taxon>Momordica</taxon>
    </lineage>
</organism>
<dbReference type="PROSITE" id="PS50088">
    <property type="entry name" value="ANK_REPEAT"/>
    <property type="match status" value="1"/>
</dbReference>
<dbReference type="Pfam" id="PF12796">
    <property type="entry name" value="Ank_2"/>
    <property type="match status" value="2"/>
</dbReference>
<dbReference type="InterPro" id="IPR036770">
    <property type="entry name" value="Ankyrin_rpt-contain_sf"/>
</dbReference>
<dbReference type="GO" id="GO:0016020">
    <property type="term" value="C:membrane"/>
    <property type="evidence" value="ECO:0007669"/>
    <property type="project" value="TreeGrafter"/>
</dbReference>
<evidence type="ECO:0000256" key="1">
    <source>
        <dbReference type="PROSITE-ProRule" id="PRU00023"/>
    </source>
</evidence>
<evidence type="ECO:0000259" key="3">
    <source>
        <dbReference type="Pfam" id="PF13962"/>
    </source>
</evidence>
<dbReference type="Pfam" id="PF13962">
    <property type="entry name" value="PGG"/>
    <property type="match status" value="1"/>
</dbReference>
<dbReference type="RefSeq" id="XP_022145905.1">
    <property type="nucleotide sequence ID" value="XM_022290213.1"/>
</dbReference>
<reference evidence="5" key="1">
    <citation type="submission" date="2025-08" db="UniProtKB">
        <authorList>
            <consortium name="RefSeq"/>
        </authorList>
    </citation>
    <scope>IDENTIFICATION</scope>
    <source>
        <strain evidence="5">OHB3-1</strain>
    </source>
</reference>
<dbReference type="Gene3D" id="1.25.40.20">
    <property type="entry name" value="Ankyrin repeat-containing domain"/>
    <property type="match status" value="2"/>
</dbReference>
<feature type="domain" description="PGG" evidence="3">
    <location>
        <begin position="644"/>
        <end position="684"/>
    </location>
</feature>
<dbReference type="OrthoDB" id="20727at2759"/>
<dbReference type="InterPro" id="IPR026961">
    <property type="entry name" value="PGG_dom"/>
</dbReference>
<gene>
    <name evidence="5" type="primary">LOC111015253</name>
</gene>
<name>A0A6J1CVT6_MOMCH</name>
<proteinExistence type="predicted"/>
<feature type="compositionally biased region" description="Polar residues" evidence="2">
    <location>
        <begin position="292"/>
        <end position="303"/>
    </location>
</feature>
<protein>
    <submittedName>
        <fullName evidence="5">Uncharacterized protein LOC111015253</fullName>
    </submittedName>
</protein>
<feature type="region of interest" description="Disordered" evidence="2">
    <location>
        <begin position="292"/>
        <end position="316"/>
    </location>
</feature>
<dbReference type="KEGG" id="mcha:111015253"/>
<keyword evidence="4" id="KW-1185">Reference proteome</keyword>
<keyword evidence="1" id="KW-0040">ANK repeat</keyword>